<dbReference type="GO" id="GO:0005524">
    <property type="term" value="F:ATP binding"/>
    <property type="evidence" value="ECO:0007669"/>
    <property type="project" value="UniProtKB-KW"/>
</dbReference>
<dbReference type="Proteomes" id="UP000246078">
    <property type="component" value="Unassembled WGS sequence"/>
</dbReference>
<dbReference type="SUPFAM" id="SSF52540">
    <property type="entry name" value="P-loop containing nucleoside triphosphate hydrolases"/>
    <property type="match status" value="1"/>
</dbReference>
<sequence length="186" mass="20403">MAAMNKPMYNAICEKSPNKPVIVFVSSRRQTRLTAMALIGFLLMEQNTAKFVRMDVDEVTALTEKVSDPYVKHCMQFGVGIHHAGLLGEDRTVVENAFLAGKLQILVATSTLAWGVNFSRTHGGGEGHGVLRWKDQKLRGLPHHRRAADGWSGGSSAVRYRRGCTGVVPRAQKGFLPQVSLRSLSS</sequence>
<dbReference type="Gene3D" id="3.40.50.300">
    <property type="entry name" value="P-loop containing nucleotide triphosphate hydrolases"/>
    <property type="match status" value="1"/>
</dbReference>
<dbReference type="VEuPathDB" id="TriTrypDB:TcCLB.509625.10"/>
<comment type="caution">
    <text evidence="5">The sequence shown here is derived from an EMBL/GenBank/DDBJ whole genome shotgun (WGS) entry which is preliminary data.</text>
</comment>
<evidence type="ECO:0000256" key="4">
    <source>
        <dbReference type="ARBA" id="ARBA00022840"/>
    </source>
</evidence>
<dbReference type="InterPro" id="IPR050474">
    <property type="entry name" value="Hel308_SKI2-like"/>
</dbReference>
<keyword evidence="2" id="KW-0378">Hydrolase</keyword>
<dbReference type="InterPro" id="IPR027417">
    <property type="entry name" value="P-loop_NTPase"/>
</dbReference>
<dbReference type="VEuPathDB" id="TriTrypDB:C3747_250g26"/>
<evidence type="ECO:0000256" key="2">
    <source>
        <dbReference type="ARBA" id="ARBA00022801"/>
    </source>
</evidence>
<dbReference type="GO" id="GO:0004386">
    <property type="term" value="F:helicase activity"/>
    <property type="evidence" value="ECO:0007669"/>
    <property type="project" value="UniProtKB-KW"/>
</dbReference>
<dbReference type="PANTHER" id="PTHR47961:SF4">
    <property type="entry name" value="ACTIVATING SIGNAL COINTEGRATOR 1 COMPLEX SUBUNIT 3"/>
    <property type="match status" value="1"/>
</dbReference>
<dbReference type="AlphaFoldDB" id="A0A2V2VKB3"/>
<keyword evidence="4" id="KW-0067">ATP-binding</keyword>
<gene>
    <name evidence="5" type="ORF">C3747_250g26</name>
</gene>
<evidence type="ECO:0000256" key="3">
    <source>
        <dbReference type="ARBA" id="ARBA00022806"/>
    </source>
</evidence>
<keyword evidence="1" id="KW-0547">Nucleotide-binding</keyword>
<proteinExistence type="predicted"/>
<dbReference type="PANTHER" id="PTHR47961">
    <property type="entry name" value="DNA POLYMERASE THETA, PUTATIVE (AFU_ORTHOLOGUE AFUA_1G05260)-RELATED"/>
    <property type="match status" value="1"/>
</dbReference>
<protein>
    <submittedName>
        <fullName evidence="5">Putative ATP-dependent RNA helicase</fullName>
    </submittedName>
</protein>
<reference evidence="5 6" key="1">
    <citation type="journal article" date="2018" name="Microb. Genom.">
        <title>Expanding an expanded genome: long-read sequencing of Trypanosoma cruzi.</title>
        <authorList>
            <person name="Berna L."/>
            <person name="Rodriguez M."/>
            <person name="Chiribao M.L."/>
            <person name="Parodi-Talice A."/>
            <person name="Pita S."/>
            <person name="Rijo G."/>
            <person name="Alvarez-Valin F."/>
            <person name="Robello C."/>
        </authorList>
    </citation>
    <scope>NUCLEOTIDE SEQUENCE [LARGE SCALE GENOMIC DNA]</scope>
    <source>
        <strain evidence="5 6">TCC</strain>
    </source>
</reference>
<evidence type="ECO:0000313" key="5">
    <source>
        <dbReference type="EMBL" id="PWU96857.1"/>
    </source>
</evidence>
<accession>A0A2V2VKB3</accession>
<keyword evidence="3 5" id="KW-0347">Helicase</keyword>
<evidence type="ECO:0000256" key="1">
    <source>
        <dbReference type="ARBA" id="ARBA00022741"/>
    </source>
</evidence>
<organism evidence="5 6">
    <name type="scientific">Trypanosoma cruzi</name>
    <dbReference type="NCBI Taxonomy" id="5693"/>
    <lineage>
        <taxon>Eukaryota</taxon>
        <taxon>Discoba</taxon>
        <taxon>Euglenozoa</taxon>
        <taxon>Kinetoplastea</taxon>
        <taxon>Metakinetoplastina</taxon>
        <taxon>Trypanosomatida</taxon>
        <taxon>Trypanosomatidae</taxon>
        <taxon>Trypanosoma</taxon>
        <taxon>Schizotrypanum</taxon>
    </lineage>
</organism>
<dbReference type="GO" id="GO:0016787">
    <property type="term" value="F:hydrolase activity"/>
    <property type="evidence" value="ECO:0007669"/>
    <property type="project" value="UniProtKB-KW"/>
</dbReference>
<dbReference type="EMBL" id="PRFC01000250">
    <property type="protein sequence ID" value="PWU96857.1"/>
    <property type="molecule type" value="Genomic_DNA"/>
</dbReference>
<name>A0A2V2VKB3_TRYCR</name>
<dbReference type="GO" id="GO:0005634">
    <property type="term" value="C:nucleus"/>
    <property type="evidence" value="ECO:0007669"/>
    <property type="project" value="TreeGrafter"/>
</dbReference>
<evidence type="ECO:0000313" key="6">
    <source>
        <dbReference type="Proteomes" id="UP000246078"/>
    </source>
</evidence>